<reference evidence="1 2" key="1">
    <citation type="journal article" date="2018" name="Sci. Rep.">
        <title>Genomic signatures of local adaptation to the degree of environmental predictability in rotifers.</title>
        <authorList>
            <person name="Franch-Gras L."/>
            <person name="Hahn C."/>
            <person name="Garcia-Roger E.M."/>
            <person name="Carmona M.J."/>
            <person name="Serra M."/>
            <person name="Gomez A."/>
        </authorList>
    </citation>
    <scope>NUCLEOTIDE SEQUENCE [LARGE SCALE GENOMIC DNA]</scope>
    <source>
        <strain evidence="1">HYR1</strain>
    </source>
</reference>
<proteinExistence type="predicted"/>
<evidence type="ECO:0000313" key="2">
    <source>
        <dbReference type="Proteomes" id="UP000276133"/>
    </source>
</evidence>
<organism evidence="1 2">
    <name type="scientific">Brachionus plicatilis</name>
    <name type="common">Marine rotifer</name>
    <name type="synonym">Brachionus muelleri</name>
    <dbReference type="NCBI Taxonomy" id="10195"/>
    <lineage>
        <taxon>Eukaryota</taxon>
        <taxon>Metazoa</taxon>
        <taxon>Spiralia</taxon>
        <taxon>Gnathifera</taxon>
        <taxon>Rotifera</taxon>
        <taxon>Eurotatoria</taxon>
        <taxon>Monogononta</taxon>
        <taxon>Pseudotrocha</taxon>
        <taxon>Ploima</taxon>
        <taxon>Brachionidae</taxon>
        <taxon>Brachionus</taxon>
    </lineage>
</organism>
<gene>
    <name evidence="1" type="ORF">BpHYR1_013986</name>
</gene>
<accession>A0A3M7SS95</accession>
<keyword evidence="2" id="KW-1185">Reference proteome</keyword>
<dbReference type="Proteomes" id="UP000276133">
    <property type="component" value="Unassembled WGS sequence"/>
</dbReference>
<sequence length="111" mass="12654">MINVSSLKSLREIKSSSAPINKIKKDYLSLFQLKTINQRQCEILGFNGELNISKRSINMILSLKKFSRSKLVKIKIMITKAAIKLDIQKCIIGNSNKELNFLIITCQILKN</sequence>
<comment type="caution">
    <text evidence="1">The sequence shown here is derived from an EMBL/GenBank/DDBJ whole genome shotgun (WGS) entry which is preliminary data.</text>
</comment>
<evidence type="ECO:0000313" key="1">
    <source>
        <dbReference type="EMBL" id="RNA38731.1"/>
    </source>
</evidence>
<dbReference type="AlphaFoldDB" id="A0A3M7SS95"/>
<dbReference type="EMBL" id="REGN01000830">
    <property type="protein sequence ID" value="RNA38731.1"/>
    <property type="molecule type" value="Genomic_DNA"/>
</dbReference>
<protein>
    <submittedName>
        <fullName evidence="1">Uncharacterized protein</fullName>
    </submittedName>
</protein>
<name>A0A3M7SS95_BRAPC</name>